<feature type="region of interest" description="Disordered" evidence="1">
    <location>
        <begin position="261"/>
        <end position="280"/>
    </location>
</feature>
<evidence type="ECO:0000313" key="3">
    <source>
        <dbReference type="Proteomes" id="UP001558613"/>
    </source>
</evidence>
<sequence length="450" mass="50646">MGRNGGGNPEPEVSPDGTGRAAPGGTIDITVHEVLGDGRLKELHAASGNDMGGQSVDRNVISFLKDIFSEDIFEKFEKEHPGEALKLKNDIAFMKSCDDVVRLSCPVSLQALAKDEQSIESYFEDVQGAEWDEGAIFIEEAKLRSFFDTSFNAIESKIRQILKAELSIECMLLVGGYAESPFLRNFMQKQFGSECKILCPVEPQAVILKGAIRSERQKVRFVDEPGVEEVGSFSVDMPNTDRGLDRVVKLEIKFGSTEMQATATDLESEENEGLHGQEKKEKSLTDAGFCILYKLRNALRIKRKYKPYTRSRQDAPNSDVTNQPVSDSLFQARGSPHIHLLAWIKGAPEFENDSDKEVCDFIDRYIICQLPDPTTNPELHKIVTEVQLHSRKHSKSCKKGNVLCRYGFPKLPTSETTITHPRHSIMRKMKMKTQDTQTERRRDRMLLEKG</sequence>
<evidence type="ECO:0000313" key="2">
    <source>
        <dbReference type="EMBL" id="KAL1268865.1"/>
    </source>
</evidence>
<dbReference type="InterPro" id="IPR043129">
    <property type="entry name" value="ATPase_NBD"/>
</dbReference>
<protein>
    <submittedName>
        <fullName evidence="2">Uncharacterized protein</fullName>
    </submittedName>
</protein>
<gene>
    <name evidence="2" type="ORF">QQF64_034228</name>
</gene>
<organism evidence="2 3">
    <name type="scientific">Cirrhinus molitorella</name>
    <name type="common">mud carp</name>
    <dbReference type="NCBI Taxonomy" id="172907"/>
    <lineage>
        <taxon>Eukaryota</taxon>
        <taxon>Metazoa</taxon>
        <taxon>Chordata</taxon>
        <taxon>Craniata</taxon>
        <taxon>Vertebrata</taxon>
        <taxon>Euteleostomi</taxon>
        <taxon>Actinopterygii</taxon>
        <taxon>Neopterygii</taxon>
        <taxon>Teleostei</taxon>
        <taxon>Ostariophysi</taxon>
        <taxon>Cypriniformes</taxon>
        <taxon>Cyprinidae</taxon>
        <taxon>Labeoninae</taxon>
        <taxon>Labeonini</taxon>
        <taxon>Cirrhinus</taxon>
    </lineage>
</organism>
<proteinExistence type="predicted"/>
<evidence type="ECO:0000256" key="1">
    <source>
        <dbReference type="SAM" id="MobiDB-lite"/>
    </source>
</evidence>
<reference evidence="2 3" key="1">
    <citation type="submission" date="2023-09" db="EMBL/GenBank/DDBJ databases">
        <authorList>
            <person name="Wang M."/>
        </authorList>
    </citation>
    <scope>NUCLEOTIDE SEQUENCE [LARGE SCALE GENOMIC DNA]</scope>
    <source>
        <strain evidence="2">GT-2023</strain>
        <tissue evidence="2">Liver</tissue>
    </source>
</reference>
<dbReference type="Proteomes" id="UP001558613">
    <property type="component" value="Unassembled WGS sequence"/>
</dbReference>
<feature type="compositionally biased region" description="Basic and acidic residues" evidence="1">
    <location>
        <begin position="437"/>
        <end position="450"/>
    </location>
</feature>
<dbReference type="PANTHER" id="PTHR14187">
    <property type="entry name" value="ALPHA KINASE/ELONGATION FACTOR 2 KINASE"/>
    <property type="match status" value="1"/>
</dbReference>
<dbReference type="Gene3D" id="3.90.640.10">
    <property type="entry name" value="Actin, Chain A, domain 4"/>
    <property type="match status" value="1"/>
</dbReference>
<comment type="caution">
    <text evidence="2">The sequence shown here is derived from an EMBL/GenBank/DDBJ whole genome shotgun (WGS) entry which is preliminary data.</text>
</comment>
<feature type="region of interest" description="Disordered" evidence="1">
    <location>
        <begin position="1"/>
        <end position="25"/>
    </location>
</feature>
<feature type="region of interest" description="Disordered" evidence="1">
    <location>
        <begin position="428"/>
        <end position="450"/>
    </location>
</feature>
<dbReference type="EMBL" id="JAYMGO010000009">
    <property type="protein sequence ID" value="KAL1268865.1"/>
    <property type="molecule type" value="Genomic_DNA"/>
</dbReference>
<keyword evidence="3" id="KW-1185">Reference proteome</keyword>
<accession>A0ABR3MW38</accession>
<dbReference type="SUPFAM" id="SSF53067">
    <property type="entry name" value="Actin-like ATPase domain"/>
    <property type="match status" value="1"/>
</dbReference>
<dbReference type="PANTHER" id="PTHR14187:SF5">
    <property type="entry name" value="HEAT SHOCK 70 KDA PROTEIN 12A"/>
    <property type="match status" value="1"/>
</dbReference>
<name>A0ABR3MW38_9TELE</name>
<dbReference type="Gene3D" id="3.30.420.40">
    <property type="match status" value="1"/>
</dbReference>